<proteinExistence type="predicted"/>
<accession>A0AAV5S8N3</accession>
<reference evidence="1" key="1">
    <citation type="submission" date="2023-10" db="EMBL/GenBank/DDBJ databases">
        <title>Genome assembly of Pristionchus species.</title>
        <authorList>
            <person name="Yoshida K."/>
            <person name="Sommer R.J."/>
        </authorList>
    </citation>
    <scope>NUCLEOTIDE SEQUENCE</scope>
    <source>
        <strain evidence="1">RS0144</strain>
    </source>
</reference>
<feature type="non-terminal residue" evidence="1">
    <location>
        <position position="1"/>
    </location>
</feature>
<comment type="caution">
    <text evidence="1">The sequence shown here is derived from an EMBL/GenBank/DDBJ whole genome shotgun (WGS) entry which is preliminary data.</text>
</comment>
<protein>
    <recommendedName>
        <fullName evidence="3">Protein kinase</fullName>
    </recommendedName>
</protein>
<keyword evidence="2" id="KW-1185">Reference proteome</keyword>
<dbReference type="InterPro" id="IPR011009">
    <property type="entry name" value="Kinase-like_dom_sf"/>
</dbReference>
<gene>
    <name evidence="1" type="ORF">PENTCL1PPCAC_1004</name>
</gene>
<name>A0AAV5S8N3_9BILA</name>
<dbReference type="AlphaFoldDB" id="A0AAV5S8N3"/>
<organism evidence="1 2">
    <name type="scientific">Pristionchus entomophagus</name>
    <dbReference type="NCBI Taxonomy" id="358040"/>
    <lineage>
        <taxon>Eukaryota</taxon>
        <taxon>Metazoa</taxon>
        <taxon>Ecdysozoa</taxon>
        <taxon>Nematoda</taxon>
        <taxon>Chromadorea</taxon>
        <taxon>Rhabditida</taxon>
        <taxon>Rhabditina</taxon>
        <taxon>Diplogasteromorpha</taxon>
        <taxon>Diplogasteroidea</taxon>
        <taxon>Neodiplogasteridae</taxon>
        <taxon>Pristionchus</taxon>
    </lineage>
</organism>
<dbReference type="Proteomes" id="UP001432027">
    <property type="component" value="Unassembled WGS sequence"/>
</dbReference>
<dbReference type="EMBL" id="BTSX01000001">
    <property type="protein sequence ID" value="GMS78829.1"/>
    <property type="molecule type" value="Genomic_DNA"/>
</dbReference>
<evidence type="ECO:0000313" key="2">
    <source>
        <dbReference type="Proteomes" id="UP001432027"/>
    </source>
</evidence>
<evidence type="ECO:0008006" key="3">
    <source>
        <dbReference type="Google" id="ProtNLM"/>
    </source>
</evidence>
<sequence length="109" mass="12556">KQDSLQQGNPAMLDLVTKLTKLKYEERPSFDEIYNHSFFNTNKPMKSSGIKFADLFTVDKILGIGKSDIVVEVTSYYDDLKYAVKRFSANVKPTYAWSPYDSTRSSRNR</sequence>
<evidence type="ECO:0000313" key="1">
    <source>
        <dbReference type="EMBL" id="GMS78829.1"/>
    </source>
</evidence>
<dbReference type="SUPFAM" id="SSF56112">
    <property type="entry name" value="Protein kinase-like (PK-like)"/>
    <property type="match status" value="1"/>
</dbReference>